<keyword evidence="1" id="KW-0547">Nucleotide-binding</keyword>
<dbReference type="GO" id="GO:0052856">
    <property type="term" value="F:NAD(P)HX epimerase activity"/>
    <property type="evidence" value="ECO:0007669"/>
    <property type="project" value="TreeGrafter"/>
</dbReference>
<dbReference type="PROSITE" id="PS51383">
    <property type="entry name" value="YJEF_C_3"/>
    <property type="match status" value="1"/>
</dbReference>
<evidence type="ECO:0000256" key="2">
    <source>
        <dbReference type="ARBA" id="ARBA00022840"/>
    </source>
</evidence>
<keyword evidence="4" id="KW-0520">NAD</keyword>
<dbReference type="GO" id="GO:0005524">
    <property type="term" value="F:ATP binding"/>
    <property type="evidence" value="ECO:0007669"/>
    <property type="project" value="UniProtKB-KW"/>
</dbReference>
<sequence length="284" mass="29610">MAEKSLIIKKWTARDARRCIITPSDLDHKYSRGVLGVITGSAQYPGAAVLTTSAAAATGIGMVRFHSSSGLAHLVLHKTPSAVVQPGKVSAWLIGSGVPARKYSDISTWLRHRWFKLATLQSVPTILDAGALSLAGSLEQPTLITPHSGELSTLLTARGVPVSAEAIEGDPKKWVQGAAKSLGVTVLLKGSITYVAHDDLLIELPAATPWLATAGTGDVLAGIIGALIATNTIEILNDNNRLAEVAATGAFIHARAALLASRGGPISSESLIEELGRAISQILK</sequence>
<keyword evidence="3" id="KW-0521">NADP</keyword>
<accession>A0A6J7D387</accession>
<evidence type="ECO:0000256" key="1">
    <source>
        <dbReference type="ARBA" id="ARBA00022741"/>
    </source>
</evidence>
<reference evidence="7" key="1">
    <citation type="submission" date="2020-05" db="EMBL/GenBank/DDBJ databases">
        <authorList>
            <person name="Chiriac C."/>
            <person name="Salcher M."/>
            <person name="Ghai R."/>
            <person name="Kavagutti S V."/>
        </authorList>
    </citation>
    <scope>NUCLEOTIDE SEQUENCE</scope>
</reference>
<evidence type="ECO:0000256" key="4">
    <source>
        <dbReference type="ARBA" id="ARBA00023027"/>
    </source>
</evidence>
<keyword evidence="5" id="KW-0456">Lyase</keyword>
<dbReference type="GO" id="GO:0110051">
    <property type="term" value="P:metabolite repair"/>
    <property type="evidence" value="ECO:0007669"/>
    <property type="project" value="TreeGrafter"/>
</dbReference>
<gene>
    <name evidence="7" type="ORF">UFOPK3342_00606</name>
</gene>
<dbReference type="InterPro" id="IPR017953">
    <property type="entry name" value="Carbohydrate_kinase_pred_CS"/>
</dbReference>
<dbReference type="SUPFAM" id="SSF53613">
    <property type="entry name" value="Ribokinase-like"/>
    <property type="match status" value="1"/>
</dbReference>
<name>A0A6J7D387_9ZZZZ</name>
<dbReference type="HAMAP" id="MF_01965">
    <property type="entry name" value="NADHX_dehydratase"/>
    <property type="match status" value="1"/>
</dbReference>
<organism evidence="7">
    <name type="scientific">freshwater metagenome</name>
    <dbReference type="NCBI Taxonomy" id="449393"/>
    <lineage>
        <taxon>unclassified sequences</taxon>
        <taxon>metagenomes</taxon>
        <taxon>ecological metagenomes</taxon>
    </lineage>
</organism>
<dbReference type="GO" id="GO:0052855">
    <property type="term" value="F:ADP-dependent NAD(P)H-hydrate dehydratase activity"/>
    <property type="evidence" value="ECO:0007669"/>
    <property type="project" value="TreeGrafter"/>
</dbReference>
<dbReference type="AlphaFoldDB" id="A0A6J7D387"/>
<keyword evidence="2" id="KW-0067">ATP-binding</keyword>
<evidence type="ECO:0000256" key="5">
    <source>
        <dbReference type="ARBA" id="ARBA00023239"/>
    </source>
</evidence>
<dbReference type="InterPro" id="IPR029056">
    <property type="entry name" value="Ribokinase-like"/>
</dbReference>
<dbReference type="PANTHER" id="PTHR12592">
    <property type="entry name" value="ATP-DEPENDENT (S)-NAD(P)H-HYDRATE DEHYDRATASE FAMILY MEMBER"/>
    <property type="match status" value="1"/>
</dbReference>
<evidence type="ECO:0000259" key="6">
    <source>
        <dbReference type="PROSITE" id="PS51383"/>
    </source>
</evidence>
<dbReference type="InterPro" id="IPR000631">
    <property type="entry name" value="CARKD"/>
</dbReference>
<protein>
    <submittedName>
        <fullName evidence="7">Unannotated protein</fullName>
    </submittedName>
</protein>
<dbReference type="PANTHER" id="PTHR12592:SF0">
    <property type="entry name" value="ATP-DEPENDENT (S)-NAD(P)H-HYDRATE DEHYDRATASE"/>
    <property type="match status" value="1"/>
</dbReference>
<proteinExistence type="inferred from homology"/>
<dbReference type="Pfam" id="PF01256">
    <property type="entry name" value="Carb_kinase"/>
    <property type="match status" value="1"/>
</dbReference>
<feature type="domain" description="YjeF C-terminal" evidence="6">
    <location>
        <begin position="12"/>
        <end position="282"/>
    </location>
</feature>
<dbReference type="EMBL" id="CAFBLH010000014">
    <property type="protein sequence ID" value="CAB4864210.1"/>
    <property type="molecule type" value="Genomic_DNA"/>
</dbReference>
<evidence type="ECO:0000313" key="7">
    <source>
        <dbReference type="EMBL" id="CAB4864210.1"/>
    </source>
</evidence>
<dbReference type="Gene3D" id="3.40.1190.20">
    <property type="match status" value="1"/>
</dbReference>
<dbReference type="CDD" id="cd01171">
    <property type="entry name" value="YXKO-related"/>
    <property type="match status" value="1"/>
</dbReference>
<evidence type="ECO:0000256" key="3">
    <source>
        <dbReference type="ARBA" id="ARBA00022857"/>
    </source>
</evidence>
<dbReference type="PROSITE" id="PS01050">
    <property type="entry name" value="YJEF_C_2"/>
    <property type="match status" value="1"/>
</dbReference>